<gene>
    <name evidence="11" type="ORF">SAMN02745245_01323</name>
</gene>
<dbReference type="GO" id="GO:0005886">
    <property type="term" value="C:plasma membrane"/>
    <property type="evidence" value="ECO:0007669"/>
    <property type="project" value="TreeGrafter"/>
</dbReference>
<name>A0A1M5SYQ4_9FIRM</name>
<dbReference type="InterPro" id="IPR034746">
    <property type="entry name" value="POTRA"/>
</dbReference>
<dbReference type="AlphaFoldDB" id="A0A1M5SYQ4"/>
<evidence type="ECO:0000256" key="6">
    <source>
        <dbReference type="ARBA" id="ARBA00023136"/>
    </source>
</evidence>
<sequence length="278" mass="31691">MDKYEARKNKLKKAKKRKKILKILFLVVILLALIFLVLLKVGLFNVKSISVKGVKSASVEEVKKRSGLKIGENYLLVSKKNRARDISSIPVVKTASIKFSLNGEADINIVERTPVAQIVNYTDYYVIDSELKIIDVKNEPMQNLLELNGISSKELKLGNFISDEEDNKLELLKKIFENKAIFAKLKSINLNEENAQFITKDNINIEFGSYRDIEYKFEMLEKIFSDIEKSNKKYTDIYMEKGEDPIAVESGSSEEDVEKSTDTNLNNDLETSTELNSD</sequence>
<keyword evidence="4 9" id="KW-0812">Transmembrane</keyword>
<evidence type="ECO:0000259" key="10">
    <source>
        <dbReference type="PROSITE" id="PS51779"/>
    </source>
</evidence>
<evidence type="ECO:0000313" key="12">
    <source>
        <dbReference type="Proteomes" id="UP000184032"/>
    </source>
</evidence>
<evidence type="ECO:0000256" key="5">
    <source>
        <dbReference type="ARBA" id="ARBA00022989"/>
    </source>
</evidence>
<dbReference type="PANTHER" id="PTHR37820">
    <property type="entry name" value="CELL DIVISION PROTEIN DIVIB"/>
    <property type="match status" value="1"/>
</dbReference>
<keyword evidence="7" id="KW-0131">Cell cycle</keyword>
<dbReference type="EMBL" id="FQXI01000009">
    <property type="protein sequence ID" value="SHH43657.1"/>
    <property type="molecule type" value="Genomic_DNA"/>
</dbReference>
<organism evidence="11 12">
    <name type="scientific">Anaerosphaera aminiphila DSM 21120</name>
    <dbReference type="NCBI Taxonomy" id="1120995"/>
    <lineage>
        <taxon>Bacteria</taxon>
        <taxon>Bacillati</taxon>
        <taxon>Bacillota</taxon>
        <taxon>Tissierellia</taxon>
        <taxon>Tissierellales</taxon>
        <taxon>Peptoniphilaceae</taxon>
        <taxon>Anaerosphaera</taxon>
    </lineage>
</organism>
<accession>A0A1M5SYQ4</accession>
<feature type="transmembrane region" description="Helical" evidence="9">
    <location>
        <begin position="20"/>
        <end position="39"/>
    </location>
</feature>
<evidence type="ECO:0000256" key="7">
    <source>
        <dbReference type="ARBA" id="ARBA00023306"/>
    </source>
</evidence>
<comment type="subcellular location">
    <subcellularLocation>
        <location evidence="1">Membrane</location>
    </subcellularLocation>
</comment>
<dbReference type="Pfam" id="PF08478">
    <property type="entry name" value="POTRA_1"/>
    <property type="match status" value="1"/>
</dbReference>
<keyword evidence="6 9" id="KW-0472">Membrane</keyword>
<dbReference type="STRING" id="1120995.SAMN02745245_01323"/>
<evidence type="ECO:0000256" key="3">
    <source>
        <dbReference type="ARBA" id="ARBA00022618"/>
    </source>
</evidence>
<dbReference type="InterPro" id="IPR050487">
    <property type="entry name" value="FtsQ_DivIB"/>
</dbReference>
<dbReference type="PANTHER" id="PTHR37820:SF1">
    <property type="entry name" value="CELL DIVISION PROTEIN FTSQ"/>
    <property type="match status" value="1"/>
</dbReference>
<dbReference type="InterPro" id="IPR013685">
    <property type="entry name" value="POTRA_FtsQ_type"/>
</dbReference>
<feature type="region of interest" description="Disordered" evidence="8">
    <location>
        <begin position="244"/>
        <end position="278"/>
    </location>
</feature>
<protein>
    <submittedName>
        <fullName evidence="11">Cell division protein FtsQ</fullName>
    </submittedName>
</protein>
<feature type="compositionally biased region" description="Polar residues" evidence="8">
    <location>
        <begin position="262"/>
        <end position="278"/>
    </location>
</feature>
<keyword evidence="12" id="KW-1185">Reference proteome</keyword>
<dbReference type="PROSITE" id="PS51779">
    <property type="entry name" value="POTRA"/>
    <property type="match status" value="1"/>
</dbReference>
<evidence type="ECO:0000256" key="9">
    <source>
        <dbReference type="SAM" id="Phobius"/>
    </source>
</evidence>
<keyword evidence="3 11" id="KW-0132">Cell division</keyword>
<proteinExistence type="predicted"/>
<keyword evidence="2" id="KW-1003">Cell membrane</keyword>
<evidence type="ECO:0000313" key="11">
    <source>
        <dbReference type="EMBL" id="SHH43657.1"/>
    </source>
</evidence>
<dbReference type="RefSeq" id="WP_073184891.1">
    <property type="nucleotide sequence ID" value="NZ_FQXI01000009.1"/>
</dbReference>
<feature type="domain" description="POTRA" evidence="10">
    <location>
        <begin position="44"/>
        <end position="112"/>
    </location>
</feature>
<evidence type="ECO:0000256" key="1">
    <source>
        <dbReference type="ARBA" id="ARBA00004370"/>
    </source>
</evidence>
<keyword evidence="5 9" id="KW-1133">Transmembrane helix</keyword>
<evidence type="ECO:0000256" key="2">
    <source>
        <dbReference type="ARBA" id="ARBA00022475"/>
    </source>
</evidence>
<reference evidence="11 12" key="1">
    <citation type="submission" date="2016-11" db="EMBL/GenBank/DDBJ databases">
        <authorList>
            <person name="Jaros S."/>
            <person name="Januszkiewicz K."/>
            <person name="Wedrychowicz H."/>
        </authorList>
    </citation>
    <scope>NUCLEOTIDE SEQUENCE [LARGE SCALE GENOMIC DNA]</scope>
    <source>
        <strain evidence="11 12">DSM 21120</strain>
    </source>
</reference>
<dbReference type="GO" id="GO:0051301">
    <property type="term" value="P:cell division"/>
    <property type="evidence" value="ECO:0007669"/>
    <property type="project" value="UniProtKB-KW"/>
</dbReference>
<evidence type="ECO:0000256" key="8">
    <source>
        <dbReference type="SAM" id="MobiDB-lite"/>
    </source>
</evidence>
<evidence type="ECO:0000256" key="4">
    <source>
        <dbReference type="ARBA" id="ARBA00022692"/>
    </source>
</evidence>
<dbReference type="OrthoDB" id="1697133at2"/>
<dbReference type="Proteomes" id="UP000184032">
    <property type="component" value="Unassembled WGS sequence"/>
</dbReference>